<accession>A0A645HP01</accession>
<name>A0A645HP01_9ZZZZ</name>
<dbReference type="AlphaFoldDB" id="A0A645HP01"/>
<dbReference type="InterPro" id="IPR018758">
    <property type="entry name" value="FtrD-like"/>
</dbReference>
<evidence type="ECO:0000259" key="1">
    <source>
        <dbReference type="Pfam" id="PF10080"/>
    </source>
</evidence>
<feature type="domain" description="Membrane iron-sulfur containing protein FtrD-like" evidence="1">
    <location>
        <begin position="16"/>
        <end position="119"/>
    </location>
</feature>
<dbReference type="EMBL" id="VSSQ01097356">
    <property type="protein sequence ID" value="MPN40748.1"/>
    <property type="molecule type" value="Genomic_DNA"/>
</dbReference>
<gene>
    <name evidence="2" type="ORF">SDC9_188287</name>
</gene>
<sequence length="124" mass="13774">MSSGGELIINKEDITKTASFYPYESNGTYMEIIAVRANDDTVRTALNTCQVCYSSGRGYYEQLGDVLICNNCGNQFTIDQIEKIKGGCNPVPILDDMKTENDDQIAINAESLAAFEPLFANWKR</sequence>
<evidence type="ECO:0000313" key="2">
    <source>
        <dbReference type="EMBL" id="MPN40748.1"/>
    </source>
</evidence>
<comment type="caution">
    <text evidence="2">The sequence shown here is derived from an EMBL/GenBank/DDBJ whole genome shotgun (WGS) entry which is preliminary data.</text>
</comment>
<dbReference type="Pfam" id="PF10080">
    <property type="entry name" value="FtrD-like"/>
    <property type="match status" value="1"/>
</dbReference>
<proteinExistence type="predicted"/>
<organism evidence="2">
    <name type="scientific">bioreactor metagenome</name>
    <dbReference type="NCBI Taxonomy" id="1076179"/>
    <lineage>
        <taxon>unclassified sequences</taxon>
        <taxon>metagenomes</taxon>
        <taxon>ecological metagenomes</taxon>
    </lineage>
</organism>
<reference evidence="2" key="1">
    <citation type="submission" date="2019-08" db="EMBL/GenBank/DDBJ databases">
        <authorList>
            <person name="Kucharzyk K."/>
            <person name="Murdoch R.W."/>
            <person name="Higgins S."/>
            <person name="Loffler F."/>
        </authorList>
    </citation>
    <scope>NUCLEOTIDE SEQUENCE</scope>
</reference>
<protein>
    <recommendedName>
        <fullName evidence="1">Membrane iron-sulfur containing protein FtrD-like domain-containing protein</fullName>
    </recommendedName>
</protein>